<sequence>MARWTLLAEDPLLELRVTDLPKPLGGSRGPAVWDMLVAAGAAETPLKILKNWQLADLWPGFIADLAADVAWSGTFQTLGGTEGQLSALVSRAVVAAFTAWLRESALPGMTGEQRDQLVAALQSQFGGAGLGVKDWFLGKVTNFMVPRRGALSDASGAPLGDILRYQARGETLRNFIGERVKHTGASVILAHSLGGVAAVDWLASDNRNLAALITVGSQAPFFYEIDALASRPYGAGLPDFFPRRWLNFYDPRDFLSYAGQTLFKGFAHDVKVDNGQPFPESHSAYWHNDAEVWAEIDRFLP</sequence>
<accession>A0AAD0U9X1</accession>
<evidence type="ECO:0008006" key="3">
    <source>
        <dbReference type="Google" id="ProtNLM"/>
    </source>
</evidence>
<dbReference type="EMBL" id="CP024996">
    <property type="protein sequence ID" value="AYR24507.1"/>
    <property type="molecule type" value="Genomic_DNA"/>
</dbReference>
<organism evidence="1 2">
    <name type="scientific">Herbaspirillum rubrisubalbicans</name>
    <dbReference type="NCBI Taxonomy" id="80842"/>
    <lineage>
        <taxon>Bacteria</taxon>
        <taxon>Pseudomonadati</taxon>
        <taxon>Pseudomonadota</taxon>
        <taxon>Betaproteobacteria</taxon>
        <taxon>Burkholderiales</taxon>
        <taxon>Oxalobacteraceae</taxon>
        <taxon>Herbaspirillum</taxon>
    </lineage>
</organism>
<name>A0AAD0U9X1_9BURK</name>
<evidence type="ECO:0000313" key="1">
    <source>
        <dbReference type="EMBL" id="AYR24507.1"/>
    </source>
</evidence>
<proteinExistence type="predicted"/>
<dbReference type="AlphaFoldDB" id="A0AAD0U9X1"/>
<dbReference type="InterPro" id="IPR029058">
    <property type="entry name" value="AB_hydrolase_fold"/>
</dbReference>
<protein>
    <recommendedName>
        <fullName evidence="3">Alpha/beta hydrolase</fullName>
    </recommendedName>
</protein>
<evidence type="ECO:0000313" key="2">
    <source>
        <dbReference type="Proteomes" id="UP000269199"/>
    </source>
</evidence>
<dbReference type="Gene3D" id="3.40.50.1820">
    <property type="entry name" value="alpha/beta hydrolase"/>
    <property type="match status" value="1"/>
</dbReference>
<dbReference type="SUPFAM" id="SSF53474">
    <property type="entry name" value="alpha/beta-Hydrolases"/>
    <property type="match status" value="1"/>
</dbReference>
<gene>
    <name evidence="1" type="ORF">RC54_11985</name>
</gene>
<dbReference type="Proteomes" id="UP000269199">
    <property type="component" value="Chromosome"/>
</dbReference>
<reference evidence="1 2" key="1">
    <citation type="submission" date="2017-11" db="EMBL/GenBank/DDBJ databases">
        <title>Complete genome sequence of Herbaspirillum rubrisubalbicans DSM 11543.</title>
        <authorList>
            <person name="Chen M."/>
            <person name="An Q."/>
        </authorList>
    </citation>
    <scope>NUCLEOTIDE SEQUENCE [LARGE SCALE GENOMIC DNA]</scope>
    <source>
        <strain evidence="1 2">DSM 11543</strain>
    </source>
</reference>